<evidence type="ECO:0000313" key="1">
    <source>
        <dbReference type="EMBL" id="GIY00640.1"/>
    </source>
</evidence>
<evidence type="ECO:0008006" key="3">
    <source>
        <dbReference type="Google" id="ProtNLM"/>
    </source>
</evidence>
<keyword evidence="2" id="KW-1185">Reference proteome</keyword>
<protein>
    <recommendedName>
        <fullName evidence="3">Secreted protein</fullName>
    </recommendedName>
</protein>
<accession>A0AAV4PVA2</accession>
<reference evidence="1 2" key="1">
    <citation type="submission" date="2021-06" db="EMBL/GenBank/DDBJ databases">
        <title>Caerostris extrusa draft genome.</title>
        <authorList>
            <person name="Kono N."/>
            <person name="Arakawa K."/>
        </authorList>
    </citation>
    <scope>NUCLEOTIDE SEQUENCE [LARGE SCALE GENOMIC DNA]</scope>
</reference>
<dbReference type="EMBL" id="BPLR01005209">
    <property type="protein sequence ID" value="GIY00640.1"/>
    <property type="molecule type" value="Genomic_DNA"/>
</dbReference>
<organism evidence="1 2">
    <name type="scientific">Caerostris extrusa</name>
    <name type="common">Bark spider</name>
    <name type="synonym">Caerostris bankana</name>
    <dbReference type="NCBI Taxonomy" id="172846"/>
    <lineage>
        <taxon>Eukaryota</taxon>
        <taxon>Metazoa</taxon>
        <taxon>Ecdysozoa</taxon>
        <taxon>Arthropoda</taxon>
        <taxon>Chelicerata</taxon>
        <taxon>Arachnida</taxon>
        <taxon>Araneae</taxon>
        <taxon>Araneomorphae</taxon>
        <taxon>Entelegynae</taxon>
        <taxon>Araneoidea</taxon>
        <taxon>Araneidae</taxon>
        <taxon>Caerostris</taxon>
    </lineage>
</organism>
<proteinExistence type="predicted"/>
<dbReference type="AlphaFoldDB" id="A0AAV4PVA2"/>
<gene>
    <name evidence="1" type="ORF">CEXT_240231</name>
</gene>
<name>A0AAV4PVA2_CAEEX</name>
<evidence type="ECO:0000313" key="2">
    <source>
        <dbReference type="Proteomes" id="UP001054945"/>
    </source>
</evidence>
<comment type="caution">
    <text evidence="1">The sequence shown here is derived from an EMBL/GenBank/DDBJ whole genome shotgun (WGS) entry which is preliminary data.</text>
</comment>
<sequence length="66" mass="7192">MLPFMLARGPVYLRVLLFQPPICPASQKIDPSPLTEMWKALRQVVVSVVAAAQNCAVAVTNPSMPK</sequence>
<dbReference type="Proteomes" id="UP001054945">
    <property type="component" value="Unassembled WGS sequence"/>
</dbReference>